<dbReference type="CDD" id="cd24032">
    <property type="entry name" value="ASKHA_NBD_TsaB"/>
    <property type="match status" value="1"/>
</dbReference>
<dbReference type="EMBL" id="RBTP01000022">
    <property type="protein sequence ID" value="RMT82819.1"/>
    <property type="molecule type" value="Genomic_DNA"/>
</dbReference>
<proteinExistence type="inferred from homology"/>
<dbReference type="InterPro" id="IPR000905">
    <property type="entry name" value="Gcp-like_dom"/>
</dbReference>
<keyword evidence="5" id="KW-0819">tRNA processing</keyword>
<sequence>MTTDTPMTTLLALDTATEACSVALLHDGKVLSHYEVIPRLHAQRLLPMIKDLLAEAGIAMSALDAIAFGRGPGAFTGVRIAIGVVQGLAFALERPVLPVSNLAVLAQRAYREQGVSQVAAAIDARMDEVYWGCYRESAGEMRLVGDEAVMAPELAALPANAAGTWFGAGTGWGYAGRIPVALSGHDACLLPHAQDLLTLSTFAWNRGEAVAADDAQPVYLRDKVATPKAR</sequence>
<dbReference type="InterPro" id="IPR043129">
    <property type="entry name" value="ATPase_NBD"/>
</dbReference>
<dbReference type="NCBIfam" id="TIGR03725">
    <property type="entry name" value="T6A_YeaZ"/>
    <property type="match status" value="1"/>
</dbReference>
<dbReference type="InterPro" id="IPR022496">
    <property type="entry name" value="T6A_TsaB"/>
</dbReference>
<evidence type="ECO:0000256" key="1">
    <source>
        <dbReference type="ARBA" id="ARBA00004496"/>
    </source>
</evidence>
<organism evidence="8 9">
    <name type="scientific">Pseudomonas viridiflava</name>
    <name type="common">Phytomonas viridiflava</name>
    <dbReference type="NCBI Taxonomy" id="33069"/>
    <lineage>
        <taxon>Bacteria</taxon>
        <taxon>Pseudomonadati</taxon>
        <taxon>Pseudomonadota</taxon>
        <taxon>Gammaproteobacteria</taxon>
        <taxon>Pseudomonadales</taxon>
        <taxon>Pseudomonadaceae</taxon>
        <taxon>Pseudomonas</taxon>
    </lineage>
</organism>
<reference evidence="8 9" key="1">
    <citation type="submission" date="2018-08" db="EMBL/GenBank/DDBJ databases">
        <title>Recombination of ecologically and evolutionarily significant loci maintains genetic cohesion in the Pseudomonas syringae species complex.</title>
        <authorList>
            <person name="Dillon M."/>
            <person name="Thakur S."/>
            <person name="Almeida R.N.D."/>
            <person name="Weir B.S."/>
            <person name="Guttman D.S."/>
        </authorList>
    </citation>
    <scope>NUCLEOTIDE SEQUENCE [LARGE SCALE GENOMIC DNA]</scope>
    <source>
        <strain evidence="8 9">ICMP 19473</strain>
    </source>
</reference>
<evidence type="ECO:0000259" key="7">
    <source>
        <dbReference type="Pfam" id="PF00814"/>
    </source>
</evidence>
<dbReference type="GO" id="GO:0002949">
    <property type="term" value="P:tRNA threonylcarbamoyladenosine modification"/>
    <property type="evidence" value="ECO:0007669"/>
    <property type="project" value="InterPro"/>
</dbReference>
<dbReference type="FunFam" id="3.30.420.40:FF:000097">
    <property type="entry name" value="tRNA threonylcarbamoyladenosine biosynthesis protein TsaB"/>
    <property type="match status" value="1"/>
</dbReference>
<comment type="caution">
    <text evidence="8">The sequence shown here is derived from an EMBL/GenBank/DDBJ whole genome shotgun (WGS) entry which is preliminary data.</text>
</comment>
<dbReference type="SUPFAM" id="SSF53067">
    <property type="entry name" value="Actin-like ATPase domain"/>
    <property type="match status" value="2"/>
</dbReference>
<evidence type="ECO:0000256" key="3">
    <source>
        <dbReference type="ARBA" id="ARBA00019012"/>
    </source>
</evidence>
<dbReference type="Proteomes" id="UP000273854">
    <property type="component" value="Unassembled WGS sequence"/>
</dbReference>
<gene>
    <name evidence="8" type="ORF">ALP40_01369</name>
</gene>
<evidence type="ECO:0000313" key="8">
    <source>
        <dbReference type="EMBL" id="RMT82819.1"/>
    </source>
</evidence>
<comment type="similarity">
    <text evidence="2">Belongs to the KAE1 / TsaD family. TsaB subfamily.</text>
</comment>
<comment type="subcellular location">
    <subcellularLocation>
        <location evidence="1">Cytoplasm</location>
    </subcellularLocation>
</comment>
<dbReference type="GO" id="GO:0005829">
    <property type="term" value="C:cytosol"/>
    <property type="evidence" value="ECO:0007669"/>
    <property type="project" value="TreeGrafter"/>
</dbReference>
<dbReference type="PANTHER" id="PTHR11735">
    <property type="entry name" value="TRNA N6-ADENOSINE THREONYLCARBAMOYLTRANSFERASE"/>
    <property type="match status" value="1"/>
</dbReference>
<evidence type="ECO:0000256" key="5">
    <source>
        <dbReference type="ARBA" id="ARBA00022694"/>
    </source>
</evidence>
<name>A0A3M5PDV5_PSEVI</name>
<dbReference type="PANTHER" id="PTHR11735:SF11">
    <property type="entry name" value="TRNA THREONYLCARBAMOYLADENOSINE BIOSYNTHESIS PROTEIN TSAB"/>
    <property type="match status" value="1"/>
</dbReference>
<evidence type="ECO:0000256" key="4">
    <source>
        <dbReference type="ARBA" id="ARBA00022490"/>
    </source>
</evidence>
<evidence type="ECO:0000256" key="6">
    <source>
        <dbReference type="ARBA" id="ARBA00032446"/>
    </source>
</evidence>
<protein>
    <recommendedName>
        <fullName evidence="3">tRNA threonylcarbamoyladenosine biosynthesis protein TsaB</fullName>
    </recommendedName>
    <alternativeName>
        <fullName evidence="6">t(6)A37 threonylcarbamoyladenosine biosynthesis protein TsaB</fullName>
    </alternativeName>
</protein>
<dbReference type="Pfam" id="PF00814">
    <property type="entry name" value="TsaD"/>
    <property type="match status" value="1"/>
</dbReference>
<accession>A0A3M5PDV5</accession>
<dbReference type="AlphaFoldDB" id="A0A3M5PDV5"/>
<dbReference type="Gene3D" id="3.30.420.40">
    <property type="match status" value="2"/>
</dbReference>
<evidence type="ECO:0000256" key="2">
    <source>
        <dbReference type="ARBA" id="ARBA00010493"/>
    </source>
</evidence>
<evidence type="ECO:0000313" key="9">
    <source>
        <dbReference type="Proteomes" id="UP000273854"/>
    </source>
</evidence>
<feature type="domain" description="Gcp-like" evidence="7">
    <location>
        <begin position="37"/>
        <end position="153"/>
    </location>
</feature>
<keyword evidence="4" id="KW-0963">Cytoplasm</keyword>